<feature type="transmembrane region" description="Helical" evidence="6">
    <location>
        <begin position="186"/>
        <end position="202"/>
    </location>
</feature>
<feature type="transmembrane region" description="Helical" evidence="6">
    <location>
        <begin position="154"/>
        <end position="180"/>
    </location>
</feature>
<gene>
    <name evidence="8" type="ORF">COV72_03465</name>
</gene>
<evidence type="ECO:0000256" key="4">
    <source>
        <dbReference type="ARBA" id="ARBA00022989"/>
    </source>
</evidence>
<comment type="caution">
    <text evidence="6">Lacks conserved residue(s) required for the propagation of feature annotation.</text>
</comment>
<dbReference type="EMBL" id="PCWA01000048">
    <property type="protein sequence ID" value="PIQ89356.1"/>
    <property type="molecule type" value="Genomic_DNA"/>
</dbReference>
<evidence type="ECO:0000259" key="7">
    <source>
        <dbReference type="Pfam" id="PF09335"/>
    </source>
</evidence>
<comment type="subcellular location">
    <subcellularLocation>
        <location evidence="1 6">Cell membrane</location>
        <topology evidence="1 6">Multi-pass membrane protein</topology>
    </subcellularLocation>
</comment>
<dbReference type="PANTHER" id="PTHR12677:SF59">
    <property type="entry name" value="GOLGI APPARATUS MEMBRANE PROTEIN TVP38-RELATED"/>
    <property type="match status" value="1"/>
</dbReference>
<feature type="transmembrane region" description="Helical" evidence="6">
    <location>
        <begin position="76"/>
        <end position="99"/>
    </location>
</feature>
<evidence type="ECO:0000256" key="3">
    <source>
        <dbReference type="ARBA" id="ARBA00022692"/>
    </source>
</evidence>
<evidence type="ECO:0000256" key="6">
    <source>
        <dbReference type="RuleBase" id="RU366058"/>
    </source>
</evidence>
<evidence type="ECO:0000313" key="9">
    <source>
        <dbReference type="Proteomes" id="UP000229641"/>
    </source>
</evidence>
<dbReference type="InterPro" id="IPR032816">
    <property type="entry name" value="VTT_dom"/>
</dbReference>
<evidence type="ECO:0000313" key="8">
    <source>
        <dbReference type="EMBL" id="PIQ89356.1"/>
    </source>
</evidence>
<feature type="non-terminal residue" evidence="8">
    <location>
        <position position="209"/>
    </location>
</feature>
<comment type="caution">
    <text evidence="8">The sequence shown here is derived from an EMBL/GenBank/DDBJ whole genome shotgun (WGS) entry which is preliminary data.</text>
</comment>
<organism evidence="8 9">
    <name type="scientific">Candidatus Ghiorseimicrobium undicola</name>
    <dbReference type="NCBI Taxonomy" id="1974746"/>
    <lineage>
        <taxon>Bacteria</taxon>
        <taxon>Pseudomonadati</taxon>
        <taxon>Candidatus Omnitrophota</taxon>
        <taxon>Candidatus Ghiorseimicrobium</taxon>
    </lineage>
</organism>
<keyword evidence="5 6" id="KW-0472">Membrane</keyword>
<feature type="domain" description="VTT" evidence="7">
    <location>
        <begin position="59"/>
        <end position="174"/>
    </location>
</feature>
<feature type="transmembrane region" description="Helical" evidence="6">
    <location>
        <begin position="42"/>
        <end position="64"/>
    </location>
</feature>
<dbReference type="Proteomes" id="UP000229641">
    <property type="component" value="Unassembled WGS sequence"/>
</dbReference>
<proteinExistence type="inferred from homology"/>
<evidence type="ECO:0000256" key="1">
    <source>
        <dbReference type="ARBA" id="ARBA00004651"/>
    </source>
</evidence>
<sequence length="209" mass="23386">MKLGIVVAVLAAIFLTLRYFNVDFSNITVESFKEKIDSFGIWGPVIYIILYVFRPLILFPAAVFSASAGAIWGLKGLIYLLIGANLSAIAEFIIARYFAREAVEKLIKGKFSGIDKQIEKRGFITVLLIRLIPNVAWDIQNLALGLTKVKLRDYVLATLIGILPGSFALVYFGSSFISVITDPKNFWKIIVAFLILGAVYYLQRVLRKK</sequence>
<reference evidence="8 9" key="1">
    <citation type="submission" date="2017-09" db="EMBL/GenBank/DDBJ databases">
        <title>Depth-based differentiation of microbial function through sediment-hosted aquifers and enrichment of novel symbionts in the deep terrestrial subsurface.</title>
        <authorList>
            <person name="Probst A.J."/>
            <person name="Ladd B."/>
            <person name="Jarett J.K."/>
            <person name="Geller-Mcgrath D.E."/>
            <person name="Sieber C.M."/>
            <person name="Emerson J.B."/>
            <person name="Anantharaman K."/>
            <person name="Thomas B.C."/>
            <person name="Malmstrom R."/>
            <person name="Stieglmeier M."/>
            <person name="Klingl A."/>
            <person name="Woyke T."/>
            <person name="Ryan C.M."/>
            <person name="Banfield J.F."/>
        </authorList>
    </citation>
    <scope>NUCLEOTIDE SEQUENCE [LARGE SCALE GENOMIC DNA]</scope>
    <source>
        <strain evidence="8">CG11_big_fil_rev_8_21_14_0_20_42_13</strain>
    </source>
</reference>
<dbReference type="AlphaFoldDB" id="A0A2H0LY96"/>
<dbReference type="Pfam" id="PF09335">
    <property type="entry name" value="VTT_dom"/>
    <property type="match status" value="1"/>
</dbReference>
<protein>
    <recommendedName>
        <fullName evidence="6">TVP38/TMEM64 family membrane protein</fullName>
    </recommendedName>
</protein>
<name>A0A2H0LY96_9BACT</name>
<keyword evidence="3 6" id="KW-0812">Transmembrane</keyword>
<accession>A0A2H0LY96</accession>
<dbReference type="PANTHER" id="PTHR12677">
    <property type="entry name" value="GOLGI APPARATUS MEMBRANE PROTEIN TVP38-RELATED"/>
    <property type="match status" value="1"/>
</dbReference>
<evidence type="ECO:0000256" key="5">
    <source>
        <dbReference type="ARBA" id="ARBA00023136"/>
    </source>
</evidence>
<keyword evidence="2 6" id="KW-1003">Cell membrane</keyword>
<dbReference type="InterPro" id="IPR015414">
    <property type="entry name" value="TMEM64"/>
</dbReference>
<keyword evidence="4 6" id="KW-1133">Transmembrane helix</keyword>
<evidence type="ECO:0000256" key="2">
    <source>
        <dbReference type="ARBA" id="ARBA00022475"/>
    </source>
</evidence>
<comment type="similarity">
    <text evidence="6">Belongs to the TVP38/TMEM64 family.</text>
</comment>
<dbReference type="GO" id="GO:0005886">
    <property type="term" value="C:plasma membrane"/>
    <property type="evidence" value="ECO:0007669"/>
    <property type="project" value="UniProtKB-SubCell"/>
</dbReference>